<dbReference type="Pfam" id="PF17782">
    <property type="entry name" value="WHD_DprA"/>
    <property type="match status" value="1"/>
</dbReference>
<gene>
    <name evidence="4" type="primary">dprA</name>
    <name evidence="4" type="ORF">HZA61_05065</name>
</gene>
<feature type="domain" description="Smf/DprA SLOG" evidence="2">
    <location>
        <begin position="21"/>
        <end position="225"/>
    </location>
</feature>
<evidence type="ECO:0000259" key="3">
    <source>
        <dbReference type="Pfam" id="PF17782"/>
    </source>
</evidence>
<dbReference type="NCBIfam" id="TIGR00732">
    <property type="entry name" value="dprA"/>
    <property type="match status" value="1"/>
</dbReference>
<dbReference type="EMBL" id="JACRIW010000038">
    <property type="protein sequence ID" value="MBI5168838.1"/>
    <property type="molecule type" value="Genomic_DNA"/>
</dbReference>
<dbReference type="Gene3D" id="1.10.10.10">
    <property type="entry name" value="Winged helix-like DNA-binding domain superfamily/Winged helix DNA-binding domain"/>
    <property type="match status" value="1"/>
</dbReference>
<evidence type="ECO:0000313" key="5">
    <source>
        <dbReference type="Proteomes" id="UP000696931"/>
    </source>
</evidence>
<comment type="similarity">
    <text evidence="1">Belongs to the DprA/Smf family.</text>
</comment>
<name>A0A933W2G7_UNCEI</name>
<accession>A0A933W2G7</accession>
<dbReference type="AlphaFoldDB" id="A0A933W2G7"/>
<evidence type="ECO:0000313" key="4">
    <source>
        <dbReference type="EMBL" id="MBI5168838.1"/>
    </source>
</evidence>
<dbReference type="InterPro" id="IPR003488">
    <property type="entry name" value="DprA"/>
</dbReference>
<dbReference type="Proteomes" id="UP000696931">
    <property type="component" value="Unassembled WGS sequence"/>
</dbReference>
<dbReference type="InterPro" id="IPR036388">
    <property type="entry name" value="WH-like_DNA-bd_sf"/>
</dbReference>
<protein>
    <submittedName>
        <fullName evidence="4">DNA-protecting protein DprA</fullName>
    </submittedName>
</protein>
<evidence type="ECO:0000259" key="2">
    <source>
        <dbReference type="Pfam" id="PF02481"/>
    </source>
</evidence>
<proteinExistence type="inferred from homology"/>
<dbReference type="SUPFAM" id="SSF102405">
    <property type="entry name" value="MCP/YpsA-like"/>
    <property type="match status" value="1"/>
</dbReference>
<feature type="domain" description="DprA winged helix" evidence="3">
    <location>
        <begin position="232"/>
        <end position="284"/>
    </location>
</feature>
<organism evidence="4 5">
    <name type="scientific">Eiseniibacteriota bacterium</name>
    <dbReference type="NCBI Taxonomy" id="2212470"/>
    <lineage>
        <taxon>Bacteria</taxon>
        <taxon>Candidatus Eiseniibacteriota</taxon>
    </lineage>
</organism>
<dbReference type="PANTHER" id="PTHR43022">
    <property type="entry name" value="PROTEIN SMF"/>
    <property type="match status" value="1"/>
</dbReference>
<dbReference type="GO" id="GO:0009294">
    <property type="term" value="P:DNA-mediated transformation"/>
    <property type="evidence" value="ECO:0007669"/>
    <property type="project" value="InterPro"/>
</dbReference>
<sequence length="294" mass="29494">MIALAGVADAPRIRAQARDRNEAAYPAGLRALPDAPARVWIAGTLDTPVARCVAIVGSRAASDYGASFARRLAADLARAGLVVVSGLAHGIDAAAHAGALEARGRTVGVLPAGLDHITPVQHVALARRVAENGALLTERESGPPFGPGAFVRRNRLIAALSAVTVVVEAAARSGALSTATAARALGRPVLAVPGDLDRPTSLGTLQLLREGARPCGGAADVLAALPALVPGGDSTPRERLLAALAASPRTIGELAAAAGMTEPAAGAELVQLEWAGLARALPGQRWARGGSGAA</sequence>
<comment type="caution">
    <text evidence="4">The sequence shown here is derived from an EMBL/GenBank/DDBJ whole genome shotgun (WGS) entry which is preliminary data.</text>
</comment>
<dbReference type="Pfam" id="PF02481">
    <property type="entry name" value="DNA_processg_A"/>
    <property type="match status" value="1"/>
</dbReference>
<evidence type="ECO:0000256" key="1">
    <source>
        <dbReference type="ARBA" id="ARBA00006525"/>
    </source>
</evidence>
<dbReference type="InterPro" id="IPR057666">
    <property type="entry name" value="DrpA_SLOG"/>
</dbReference>
<reference evidence="4" key="1">
    <citation type="submission" date="2020-07" db="EMBL/GenBank/DDBJ databases">
        <title>Huge and variable diversity of episymbiotic CPR bacteria and DPANN archaea in groundwater ecosystems.</title>
        <authorList>
            <person name="He C.Y."/>
            <person name="Keren R."/>
            <person name="Whittaker M."/>
            <person name="Farag I.F."/>
            <person name="Doudna J."/>
            <person name="Cate J.H.D."/>
            <person name="Banfield J.F."/>
        </authorList>
    </citation>
    <scope>NUCLEOTIDE SEQUENCE</scope>
    <source>
        <strain evidence="4">NC_groundwater_1813_Pr3_B-0.1um_71_17</strain>
    </source>
</reference>
<dbReference type="PANTHER" id="PTHR43022:SF1">
    <property type="entry name" value="PROTEIN SMF"/>
    <property type="match status" value="1"/>
</dbReference>
<dbReference type="InterPro" id="IPR041614">
    <property type="entry name" value="DprA_WH"/>
</dbReference>
<dbReference type="Gene3D" id="3.40.50.450">
    <property type="match status" value="1"/>
</dbReference>